<proteinExistence type="predicted"/>
<protein>
    <recommendedName>
        <fullName evidence="3">Zinc-binding dehydrogenase</fullName>
    </recommendedName>
</protein>
<dbReference type="EMBL" id="JAGSMN010001098">
    <property type="protein sequence ID" value="MBR7677874.1"/>
    <property type="molecule type" value="Genomic_DNA"/>
</dbReference>
<comment type="caution">
    <text evidence="1">The sequence shown here is derived from an EMBL/GenBank/DDBJ whole genome shotgun (WGS) entry which is preliminary data.</text>
</comment>
<organism evidence="1 2">
    <name type="scientific">Streptomyces daliensis</name>
    <dbReference type="NCBI Taxonomy" id="299421"/>
    <lineage>
        <taxon>Bacteria</taxon>
        <taxon>Bacillati</taxon>
        <taxon>Actinomycetota</taxon>
        <taxon>Actinomycetes</taxon>
        <taxon>Kitasatosporales</taxon>
        <taxon>Streptomycetaceae</taxon>
        <taxon>Streptomyces</taxon>
    </lineage>
</organism>
<evidence type="ECO:0000313" key="2">
    <source>
        <dbReference type="Proteomes" id="UP000675554"/>
    </source>
</evidence>
<evidence type="ECO:0000313" key="1">
    <source>
        <dbReference type="EMBL" id="MBR7677874.1"/>
    </source>
</evidence>
<reference evidence="1" key="1">
    <citation type="submission" date="2021-04" db="EMBL/GenBank/DDBJ databases">
        <title>Sequencing of actinobacteria type strains.</title>
        <authorList>
            <person name="Nguyen G.-S."/>
            <person name="Wentzel A."/>
        </authorList>
    </citation>
    <scope>NUCLEOTIDE SEQUENCE</scope>
    <source>
        <strain evidence="1">DSM 42095</strain>
    </source>
</reference>
<accession>A0A8T4J8C2</accession>
<name>A0A8T4J8C2_9ACTN</name>
<keyword evidence="2" id="KW-1185">Reference proteome</keyword>
<evidence type="ECO:0008006" key="3">
    <source>
        <dbReference type="Google" id="ProtNLM"/>
    </source>
</evidence>
<gene>
    <name evidence="1" type="ORF">KDA82_33800</name>
</gene>
<dbReference type="Proteomes" id="UP000675554">
    <property type="component" value="Unassembled WGS sequence"/>
</dbReference>
<sequence length="52" mass="5806">MRELLENLDRWGVHPECVVTDRYPLTDVETAYKTADQGKGGKVAIVTEEVTA</sequence>
<dbReference type="AlphaFoldDB" id="A0A8T4J8C2"/>